<evidence type="ECO:0000256" key="1">
    <source>
        <dbReference type="ARBA" id="ARBA00007269"/>
    </source>
</evidence>
<dbReference type="GO" id="GO:0008270">
    <property type="term" value="F:zinc ion binding"/>
    <property type="evidence" value="ECO:0007669"/>
    <property type="project" value="UniProtKB-KW"/>
</dbReference>
<dbReference type="GO" id="GO:0000981">
    <property type="term" value="F:DNA-binding transcription factor activity, RNA polymerase II-specific"/>
    <property type="evidence" value="ECO:0007669"/>
    <property type="project" value="TreeGrafter"/>
</dbReference>
<gene>
    <name evidence="7" type="ORF">A2U01_0003008</name>
</gene>
<feature type="domain" description="NF-X1-type" evidence="6">
    <location>
        <begin position="49"/>
        <end position="68"/>
    </location>
</feature>
<evidence type="ECO:0000256" key="4">
    <source>
        <dbReference type="ARBA" id="ARBA00022771"/>
    </source>
</evidence>
<evidence type="ECO:0000256" key="5">
    <source>
        <dbReference type="ARBA" id="ARBA00022833"/>
    </source>
</evidence>
<dbReference type="InterPro" id="IPR034078">
    <property type="entry name" value="NFX1_fam"/>
</dbReference>
<keyword evidence="3" id="KW-0677">Repeat</keyword>
<dbReference type="PANTHER" id="PTHR12360:SF1">
    <property type="entry name" value="NF-X1-TYPE ZINC FINGER PROTEIN NFXL1"/>
    <property type="match status" value="1"/>
</dbReference>
<keyword evidence="2" id="KW-0479">Metal-binding</keyword>
<name>A0A392M644_9FABA</name>
<evidence type="ECO:0000256" key="2">
    <source>
        <dbReference type="ARBA" id="ARBA00022723"/>
    </source>
</evidence>
<dbReference type="Proteomes" id="UP000265520">
    <property type="component" value="Unassembled WGS sequence"/>
</dbReference>
<reference evidence="7 8" key="1">
    <citation type="journal article" date="2018" name="Front. Plant Sci.">
        <title>Red Clover (Trifolium pratense) and Zigzag Clover (T. medium) - A Picture of Genomic Similarities and Differences.</title>
        <authorList>
            <person name="Dluhosova J."/>
            <person name="Istvanek J."/>
            <person name="Nedelnik J."/>
            <person name="Repkova J."/>
        </authorList>
    </citation>
    <scope>NUCLEOTIDE SEQUENCE [LARGE SCALE GENOMIC DNA]</scope>
    <source>
        <strain evidence="8">cv. 10/8</strain>
        <tissue evidence="7">Leaf</tissue>
    </source>
</reference>
<keyword evidence="8" id="KW-1185">Reference proteome</keyword>
<protein>
    <submittedName>
        <fullName evidence="7">NF-X1-type zinc finger protein NFXL2-like</fullName>
    </submittedName>
</protein>
<dbReference type="CDD" id="cd06008">
    <property type="entry name" value="NF-X1-zinc-finger"/>
    <property type="match status" value="2"/>
</dbReference>
<sequence length="205" mass="22947">CVEICHRGACPPCRARGVYRCQCGKVKEERECCDRVFRCDDPCEKKLSCGKHVCERGCHSGECGECPLQGKRTCPCGKRVYEGMPCDAPMQVCGATCDKMLPCGYHRCHERCHRGQCIETCRIVVRKCCRCGSLKKDSRYLAIKIWYVRGSVRRCETVVGILVNAAAVMEIALRAQRYVARGFAVGTINANLHAIEVPVLLVLLW</sequence>
<dbReference type="AlphaFoldDB" id="A0A392M644"/>
<proteinExistence type="inferred from homology"/>
<dbReference type="GO" id="GO:0000977">
    <property type="term" value="F:RNA polymerase II transcription regulatory region sequence-specific DNA binding"/>
    <property type="evidence" value="ECO:0007669"/>
    <property type="project" value="TreeGrafter"/>
</dbReference>
<feature type="domain" description="NF-X1-type" evidence="6">
    <location>
        <begin position="1"/>
        <end position="15"/>
    </location>
</feature>
<dbReference type="Pfam" id="PF01422">
    <property type="entry name" value="zf-NF-X1"/>
    <property type="match status" value="3"/>
</dbReference>
<dbReference type="InterPro" id="IPR000967">
    <property type="entry name" value="Znf_NFX1"/>
</dbReference>
<evidence type="ECO:0000259" key="6">
    <source>
        <dbReference type="SMART" id="SM00438"/>
    </source>
</evidence>
<feature type="domain" description="NF-X1-type" evidence="6">
    <location>
        <begin position="103"/>
        <end position="123"/>
    </location>
</feature>
<dbReference type="GO" id="GO:0005634">
    <property type="term" value="C:nucleus"/>
    <property type="evidence" value="ECO:0007669"/>
    <property type="project" value="InterPro"/>
</dbReference>
<accession>A0A392M644</accession>
<dbReference type="PANTHER" id="PTHR12360">
    <property type="entry name" value="NUCLEAR TRANSCRIPTION FACTOR, X-BOX BINDING 1 NFX1"/>
    <property type="match status" value="1"/>
</dbReference>
<keyword evidence="4" id="KW-0863">Zinc-finger</keyword>
<feature type="non-terminal residue" evidence="7">
    <location>
        <position position="1"/>
    </location>
</feature>
<dbReference type="EMBL" id="LXQA010003359">
    <property type="protein sequence ID" value="MCH82208.1"/>
    <property type="molecule type" value="Genomic_DNA"/>
</dbReference>
<comment type="caution">
    <text evidence="7">The sequence shown here is derived from an EMBL/GenBank/DDBJ whole genome shotgun (WGS) entry which is preliminary data.</text>
</comment>
<comment type="similarity">
    <text evidence="1">Belongs to the NFX1 family.</text>
</comment>
<evidence type="ECO:0000313" key="8">
    <source>
        <dbReference type="Proteomes" id="UP000265520"/>
    </source>
</evidence>
<organism evidence="7 8">
    <name type="scientific">Trifolium medium</name>
    <dbReference type="NCBI Taxonomy" id="97028"/>
    <lineage>
        <taxon>Eukaryota</taxon>
        <taxon>Viridiplantae</taxon>
        <taxon>Streptophyta</taxon>
        <taxon>Embryophyta</taxon>
        <taxon>Tracheophyta</taxon>
        <taxon>Spermatophyta</taxon>
        <taxon>Magnoliopsida</taxon>
        <taxon>eudicotyledons</taxon>
        <taxon>Gunneridae</taxon>
        <taxon>Pentapetalae</taxon>
        <taxon>rosids</taxon>
        <taxon>fabids</taxon>
        <taxon>Fabales</taxon>
        <taxon>Fabaceae</taxon>
        <taxon>Papilionoideae</taxon>
        <taxon>50 kb inversion clade</taxon>
        <taxon>NPAAA clade</taxon>
        <taxon>Hologalegina</taxon>
        <taxon>IRL clade</taxon>
        <taxon>Trifolieae</taxon>
        <taxon>Trifolium</taxon>
    </lineage>
</organism>
<evidence type="ECO:0000313" key="7">
    <source>
        <dbReference type="EMBL" id="MCH82208.1"/>
    </source>
</evidence>
<keyword evidence="5" id="KW-0862">Zinc</keyword>
<evidence type="ECO:0000256" key="3">
    <source>
        <dbReference type="ARBA" id="ARBA00022737"/>
    </source>
</evidence>
<dbReference type="SMART" id="SM00438">
    <property type="entry name" value="ZnF_NFX"/>
    <property type="match status" value="3"/>
</dbReference>